<keyword evidence="6 8" id="KW-1133">Transmembrane helix</keyword>
<feature type="transmembrane region" description="Helical" evidence="8">
    <location>
        <begin position="118"/>
        <end position="135"/>
    </location>
</feature>
<gene>
    <name evidence="9" type="ORF">ACZ11_06025</name>
</gene>
<evidence type="ECO:0000256" key="7">
    <source>
        <dbReference type="ARBA" id="ARBA00023136"/>
    </source>
</evidence>
<comment type="subcellular location">
    <subcellularLocation>
        <location evidence="1">Membrane</location>
        <topology evidence="1">Multi-pass membrane protein</topology>
    </subcellularLocation>
</comment>
<protein>
    <submittedName>
        <fullName evidence="9">Spore gernimation protein</fullName>
    </submittedName>
</protein>
<dbReference type="PANTHER" id="PTHR34975:SF2">
    <property type="entry name" value="SPORE GERMINATION PROTEIN A2"/>
    <property type="match status" value="1"/>
</dbReference>
<dbReference type="EMBL" id="LFXJ01000005">
    <property type="protein sequence ID" value="KMY31755.1"/>
    <property type="molecule type" value="Genomic_DNA"/>
</dbReference>
<dbReference type="GO" id="GO:0016020">
    <property type="term" value="C:membrane"/>
    <property type="evidence" value="ECO:0007669"/>
    <property type="project" value="UniProtKB-SubCell"/>
</dbReference>
<feature type="transmembrane region" description="Helical" evidence="8">
    <location>
        <begin position="302"/>
        <end position="320"/>
    </location>
</feature>
<comment type="similarity">
    <text evidence="2">Belongs to the amino acid-polyamine-organocation (APC) superfamily. Spore germination protein (SGP) (TC 2.A.3.9) family.</text>
</comment>
<dbReference type="OrthoDB" id="2381188at2"/>
<evidence type="ECO:0000256" key="1">
    <source>
        <dbReference type="ARBA" id="ARBA00004141"/>
    </source>
</evidence>
<dbReference type="InterPro" id="IPR004761">
    <property type="entry name" value="Spore_GerAB"/>
</dbReference>
<dbReference type="PATRIC" id="fig|582475.4.peg.660"/>
<dbReference type="PANTHER" id="PTHR34975">
    <property type="entry name" value="SPORE GERMINATION PROTEIN A2"/>
    <property type="match status" value="1"/>
</dbReference>
<proteinExistence type="inferred from homology"/>
<evidence type="ECO:0000256" key="3">
    <source>
        <dbReference type="ARBA" id="ARBA00022448"/>
    </source>
</evidence>
<keyword evidence="7 8" id="KW-0472">Membrane</keyword>
<keyword evidence="5 8" id="KW-0812">Transmembrane</keyword>
<name>A0A0K9FBA7_9BACI</name>
<feature type="transmembrane region" description="Helical" evidence="8">
    <location>
        <begin position="40"/>
        <end position="61"/>
    </location>
</feature>
<feature type="transmembrane region" description="Helical" evidence="8">
    <location>
        <begin position="215"/>
        <end position="236"/>
    </location>
</feature>
<feature type="transmembrane region" description="Helical" evidence="8">
    <location>
        <begin position="81"/>
        <end position="103"/>
    </location>
</feature>
<dbReference type="NCBIfam" id="TIGR00912">
    <property type="entry name" value="2A0309"/>
    <property type="match status" value="1"/>
</dbReference>
<dbReference type="RefSeq" id="WP_049664493.1">
    <property type="nucleotide sequence ID" value="NZ_JBIVOC010000002.1"/>
</dbReference>
<feature type="transmembrane region" description="Helical" evidence="8">
    <location>
        <begin position="186"/>
        <end position="203"/>
    </location>
</feature>
<feature type="transmembrane region" description="Helical" evidence="8">
    <location>
        <begin position="271"/>
        <end position="290"/>
    </location>
</feature>
<evidence type="ECO:0000256" key="4">
    <source>
        <dbReference type="ARBA" id="ARBA00022544"/>
    </source>
</evidence>
<comment type="caution">
    <text evidence="9">The sequence shown here is derived from an EMBL/GenBank/DDBJ whole genome shotgun (WGS) entry which is preliminary data.</text>
</comment>
<dbReference type="Pfam" id="PF03845">
    <property type="entry name" value="Spore_permease"/>
    <property type="match status" value="1"/>
</dbReference>
<evidence type="ECO:0000313" key="9">
    <source>
        <dbReference type="EMBL" id="KMY31755.1"/>
    </source>
</evidence>
<evidence type="ECO:0000313" key="10">
    <source>
        <dbReference type="Proteomes" id="UP000037326"/>
    </source>
</evidence>
<evidence type="ECO:0000256" key="5">
    <source>
        <dbReference type="ARBA" id="ARBA00022692"/>
    </source>
</evidence>
<evidence type="ECO:0000256" key="2">
    <source>
        <dbReference type="ARBA" id="ARBA00007998"/>
    </source>
</evidence>
<evidence type="ECO:0000256" key="8">
    <source>
        <dbReference type="SAM" id="Phobius"/>
    </source>
</evidence>
<sequence length="374" mass="42803">MKGLGSISILHVVFLSMTVIGLKNHVTIIPPLLDVVGRDGWASVIMATVIIFFWLFLLVYIQKKTNQEPIRDWLEAKIGKIGSTIVIYIIVIYLLILAAFTMVETLQWISTTFLPETPSIILLLIYTILCVLLVTTSLQTMVILNVFVLFGVVVFGFFVAFTNLQVKEYELLRPFFEHGFQPVIKGMIYPASGFIELIILLFLQHQFKERLRWYHFGIMLIILMGLTLGPLMGAIAEFGPTEAAKQRYPAYEEWGLVSIGRYIEHLDFFSIYQWLTGTFIRVSFLLYVIADLLKMTGDPKQIWRMLAPPFFILCLPLIILNENIFLKVKGNYILTITFIFFLLLSIFFVIVAFFSGKSSKKGQSEKQEMESGES</sequence>
<feature type="transmembrane region" description="Helical" evidence="8">
    <location>
        <begin position="142"/>
        <end position="166"/>
    </location>
</feature>
<dbReference type="GeneID" id="96597843"/>
<evidence type="ECO:0000256" key="6">
    <source>
        <dbReference type="ARBA" id="ARBA00022989"/>
    </source>
</evidence>
<feature type="transmembrane region" description="Helical" evidence="8">
    <location>
        <begin position="332"/>
        <end position="354"/>
    </location>
</feature>
<dbReference type="Proteomes" id="UP000037326">
    <property type="component" value="Unassembled WGS sequence"/>
</dbReference>
<organism evidence="9 10">
    <name type="scientific">Lysinibacillus xylanilyticus</name>
    <dbReference type="NCBI Taxonomy" id="582475"/>
    <lineage>
        <taxon>Bacteria</taxon>
        <taxon>Bacillati</taxon>
        <taxon>Bacillota</taxon>
        <taxon>Bacilli</taxon>
        <taxon>Bacillales</taxon>
        <taxon>Bacillaceae</taxon>
        <taxon>Lysinibacillus</taxon>
    </lineage>
</organism>
<dbReference type="AlphaFoldDB" id="A0A0K9FBA7"/>
<dbReference type="GO" id="GO:0009847">
    <property type="term" value="P:spore germination"/>
    <property type="evidence" value="ECO:0007669"/>
    <property type="project" value="InterPro"/>
</dbReference>
<keyword evidence="4" id="KW-0309">Germination</keyword>
<accession>A0A0K9FBA7</accession>
<keyword evidence="3" id="KW-0813">Transport</keyword>
<reference evidence="10" key="1">
    <citation type="submission" date="2015-07" db="EMBL/GenBank/DDBJ databases">
        <authorList>
            <consortium name="Consortium for Microbial Forensics and Genomics (microFORGE)"/>
            <person name="Knight B.M."/>
            <person name="Roberts D.P."/>
            <person name="Lin D."/>
            <person name="Hari K."/>
            <person name="Fletcher J."/>
            <person name="Melcher U."/>
            <person name="Blagden T."/>
            <person name="Winegar R.A."/>
        </authorList>
    </citation>
    <scope>NUCLEOTIDE SEQUENCE [LARGE SCALE GENOMIC DNA]</scope>
    <source>
        <strain evidence="10">DSM 23493</strain>
    </source>
</reference>